<dbReference type="KEGG" id="plal:FXN65_11340"/>
<gene>
    <name evidence="1" type="ORF">FXN65_11340</name>
</gene>
<evidence type="ECO:0000313" key="1">
    <source>
        <dbReference type="EMBL" id="QEY62643.1"/>
    </source>
</evidence>
<dbReference type="Gene3D" id="3.30.429.10">
    <property type="entry name" value="Macrophage Migration Inhibitory Factor"/>
    <property type="match status" value="1"/>
</dbReference>
<dbReference type="Pfam" id="PF02962">
    <property type="entry name" value="CHMI"/>
    <property type="match status" value="1"/>
</dbReference>
<dbReference type="RefSeq" id="WP_151133298.1">
    <property type="nucleotide sequence ID" value="NZ_CP043311.1"/>
</dbReference>
<accession>A0A5J6QJP9</accession>
<dbReference type="CDD" id="cd00580">
    <property type="entry name" value="CHMI"/>
    <property type="match status" value="1"/>
</dbReference>
<name>A0A5J6QJP9_9GAMM</name>
<dbReference type="EMBL" id="CP043311">
    <property type="protein sequence ID" value="QEY62643.1"/>
    <property type="molecule type" value="Genomic_DNA"/>
</dbReference>
<organism evidence="1 2">
    <name type="scientific">Metapseudomonas lalkuanensis</name>
    <dbReference type="NCBI Taxonomy" id="2604832"/>
    <lineage>
        <taxon>Bacteria</taxon>
        <taxon>Pseudomonadati</taxon>
        <taxon>Pseudomonadota</taxon>
        <taxon>Gammaproteobacteria</taxon>
        <taxon>Pseudomonadales</taxon>
        <taxon>Pseudomonadaceae</taxon>
        <taxon>Metapseudomonas</taxon>
    </lineage>
</organism>
<evidence type="ECO:0000313" key="2">
    <source>
        <dbReference type="Proteomes" id="UP000327179"/>
    </source>
</evidence>
<dbReference type="Proteomes" id="UP000327179">
    <property type="component" value="Chromosome"/>
</dbReference>
<keyword evidence="1" id="KW-0413">Isomerase</keyword>
<proteinExistence type="predicted"/>
<keyword evidence="2" id="KW-1185">Reference proteome</keyword>
<dbReference type="InterPro" id="IPR004220">
    <property type="entry name" value="5-COMe_2-OHmuconate_Isoase"/>
</dbReference>
<dbReference type="InterPro" id="IPR014347">
    <property type="entry name" value="Tautomerase/MIF_sf"/>
</dbReference>
<dbReference type="GO" id="GO:0008704">
    <property type="term" value="F:5-carboxymethyl-2-hydroxymuconate delta-isomerase activity"/>
    <property type="evidence" value="ECO:0007669"/>
    <property type="project" value="InterPro"/>
</dbReference>
<sequence length="118" mass="13095">MPHLVIEYSANLPGFDAAATLAACNEFLADTGHFSEADIKSRAVRHDQFRVGTAREGRGFVHVTLWLLSGRPENVKQALSRGVLEALEQTFTKPEGLDVQLSVQMQDMERSTYSKAFL</sequence>
<protein>
    <submittedName>
        <fullName evidence="1">5-carboxymethyl-2-hydroxymuconate Delta-isomerase</fullName>
    </submittedName>
</protein>
<reference evidence="1 2" key="1">
    <citation type="submission" date="2019-08" db="EMBL/GenBank/DDBJ databases">
        <title>Whole-genome Sequencing of e-waste polymer degrading bacterium Pseudomonas sp. strain PE08.</title>
        <authorList>
            <person name="Kirdat K."/>
            <person name="Debbarma P."/>
            <person name="Narawade N."/>
            <person name="Suyal D."/>
            <person name="Thorat V."/>
            <person name="Shouche Y."/>
            <person name="Goel R."/>
            <person name="Yadav A."/>
        </authorList>
    </citation>
    <scope>NUCLEOTIDE SEQUENCE [LARGE SCALE GENOMIC DNA]</scope>
    <source>
        <strain evidence="1 2">PE08</strain>
    </source>
</reference>
<dbReference type="AlphaFoldDB" id="A0A5J6QJP9"/>
<dbReference type="SUPFAM" id="SSF55331">
    <property type="entry name" value="Tautomerase/MIF"/>
    <property type="match status" value="1"/>
</dbReference>
<dbReference type="PANTHER" id="PTHR37950:SF1">
    <property type="entry name" value="4-HYDROXYPHENYLACETATE CATABOLISM PROTEIN"/>
    <property type="match status" value="1"/>
</dbReference>
<dbReference type="PANTHER" id="PTHR37950">
    <property type="entry name" value="4-HYDROXYPHENYLACETATE CATABOLISM PROTEIN"/>
    <property type="match status" value="1"/>
</dbReference>